<evidence type="ECO:0000313" key="8">
    <source>
        <dbReference type="EMBL" id="KAK2590100.1"/>
    </source>
</evidence>
<evidence type="ECO:0000256" key="7">
    <source>
        <dbReference type="SAM" id="MobiDB-lite"/>
    </source>
</evidence>
<feature type="region of interest" description="Disordered" evidence="7">
    <location>
        <begin position="150"/>
        <end position="181"/>
    </location>
</feature>
<evidence type="ECO:0000256" key="6">
    <source>
        <dbReference type="SAM" id="Coils"/>
    </source>
</evidence>
<keyword evidence="6" id="KW-0175">Coiled coil</keyword>
<dbReference type="Gene3D" id="1.10.287.1060">
    <property type="entry name" value="ESAT-6-like"/>
    <property type="match status" value="1"/>
</dbReference>
<organism evidence="8 9">
    <name type="scientific">Conoideocrella luteorostrata</name>
    <dbReference type="NCBI Taxonomy" id="1105319"/>
    <lineage>
        <taxon>Eukaryota</taxon>
        <taxon>Fungi</taxon>
        <taxon>Dikarya</taxon>
        <taxon>Ascomycota</taxon>
        <taxon>Pezizomycotina</taxon>
        <taxon>Sordariomycetes</taxon>
        <taxon>Hypocreomycetidae</taxon>
        <taxon>Hypocreales</taxon>
        <taxon>Clavicipitaceae</taxon>
        <taxon>Conoideocrella</taxon>
    </lineage>
</organism>
<comment type="caution">
    <text evidence="8">The sequence shown here is derived from an EMBL/GenBank/DDBJ whole genome shotgun (WGS) entry which is preliminary data.</text>
</comment>
<feature type="coiled-coil region" evidence="6">
    <location>
        <begin position="107"/>
        <end position="134"/>
    </location>
</feature>
<dbReference type="GO" id="GO:0009898">
    <property type="term" value="C:cytoplasmic side of plasma membrane"/>
    <property type="evidence" value="ECO:0007669"/>
    <property type="project" value="TreeGrafter"/>
</dbReference>
<dbReference type="PANTHER" id="PTHR22761:SF10">
    <property type="entry name" value="GH13992P"/>
    <property type="match status" value="1"/>
</dbReference>
<proteinExistence type="inferred from homology"/>
<evidence type="ECO:0000256" key="2">
    <source>
        <dbReference type="ARBA" id="ARBA00006190"/>
    </source>
</evidence>
<keyword evidence="9" id="KW-1185">Reference proteome</keyword>
<sequence>MDEQLAIARKNANTNKTAAKKALERKRVFQGYRDQTEGYITTLEQQIYAIESANINRETLGAMERAASAMSQIHGKLTPEKVDETMDKLREQNALGEEIVEAMNSINSANQVDVEDLDAELEELQQEQLDEQILKLSNVSVPGAVHGMPAAARGEHASKAPMAEEEDEDTELRQLQAEMAM</sequence>
<dbReference type="EMBL" id="JASWJB010000487">
    <property type="protein sequence ID" value="KAK2590100.1"/>
    <property type="molecule type" value="Genomic_DNA"/>
</dbReference>
<dbReference type="GO" id="GO:0032511">
    <property type="term" value="P:late endosome to vacuole transport via multivesicular body sorting pathway"/>
    <property type="evidence" value="ECO:0007669"/>
    <property type="project" value="TreeGrafter"/>
</dbReference>
<evidence type="ECO:0000256" key="4">
    <source>
        <dbReference type="ARBA" id="ARBA00040017"/>
    </source>
</evidence>
<dbReference type="Pfam" id="PF03357">
    <property type="entry name" value="Snf7"/>
    <property type="match status" value="1"/>
</dbReference>
<evidence type="ECO:0000313" key="9">
    <source>
        <dbReference type="Proteomes" id="UP001251528"/>
    </source>
</evidence>
<reference evidence="8" key="1">
    <citation type="submission" date="2023-06" db="EMBL/GenBank/DDBJ databases">
        <title>Conoideocrella luteorostrata (Hypocreales: Clavicipitaceae), a potential biocontrol fungus for elongate hemlock scale in United States Christmas tree production areas.</title>
        <authorList>
            <person name="Barrett H."/>
            <person name="Lovett B."/>
            <person name="Macias A.M."/>
            <person name="Stajich J.E."/>
            <person name="Kasson M.T."/>
        </authorList>
    </citation>
    <scope>NUCLEOTIDE SEQUENCE</scope>
    <source>
        <strain evidence="8">ARSEF 14590</strain>
    </source>
</reference>
<dbReference type="Proteomes" id="UP001251528">
    <property type="component" value="Unassembled WGS sequence"/>
</dbReference>
<dbReference type="GO" id="GO:0000815">
    <property type="term" value="C:ESCRT III complex"/>
    <property type="evidence" value="ECO:0007669"/>
    <property type="project" value="TreeGrafter"/>
</dbReference>
<dbReference type="GO" id="GO:0005771">
    <property type="term" value="C:multivesicular body"/>
    <property type="evidence" value="ECO:0007669"/>
    <property type="project" value="TreeGrafter"/>
</dbReference>
<dbReference type="InterPro" id="IPR005024">
    <property type="entry name" value="Snf7_fam"/>
</dbReference>
<keyword evidence="3" id="KW-0967">Endosome</keyword>
<accession>A0AAJ0FV25</accession>
<evidence type="ECO:0000256" key="1">
    <source>
        <dbReference type="ARBA" id="ARBA00004177"/>
    </source>
</evidence>
<dbReference type="AlphaFoldDB" id="A0AAJ0FV25"/>
<evidence type="ECO:0000256" key="5">
    <source>
        <dbReference type="ARBA" id="ARBA00042586"/>
    </source>
</evidence>
<evidence type="ECO:0000256" key="3">
    <source>
        <dbReference type="ARBA" id="ARBA00022753"/>
    </source>
</evidence>
<protein>
    <recommendedName>
        <fullName evidence="4">Vacuolar-sorting protein SNF7</fullName>
    </recommendedName>
    <alternativeName>
        <fullName evidence="5">Vacuolar protein-sorting-associated protein 32</fullName>
    </alternativeName>
</protein>
<gene>
    <name evidence="8" type="primary">SNF7_2</name>
    <name evidence="8" type="ORF">QQS21_012218</name>
</gene>
<comment type="subcellular location">
    <subcellularLocation>
        <location evidence="1">Endosome</location>
    </subcellularLocation>
</comment>
<name>A0AAJ0FV25_9HYPO</name>
<dbReference type="GO" id="GO:0006900">
    <property type="term" value="P:vesicle budding from membrane"/>
    <property type="evidence" value="ECO:0007669"/>
    <property type="project" value="TreeGrafter"/>
</dbReference>
<dbReference type="PANTHER" id="PTHR22761">
    <property type="entry name" value="CHARGED MULTIVESICULAR BODY PROTEIN"/>
    <property type="match status" value="1"/>
</dbReference>
<comment type="similarity">
    <text evidence="2">Belongs to the SNF7 family.</text>
</comment>